<name>E2A5J4_CAMFO</name>
<dbReference type="Gene3D" id="3.50.50.60">
    <property type="entry name" value="FAD/NAD(P)-binding domain"/>
    <property type="match status" value="2"/>
</dbReference>
<dbReference type="OrthoDB" id="269227at2759"/>
<dbReference type="AlphaFoldDB" id="E2A5J4"/>
<dbReference type="GO" id="GO:0050660">
    <property type="term" value="F:flavin adenine dinucleotide binding"/>
    <property type="evidence" value="ECO:0007669"/>
    <property type="project" value="InterPro"/>
</dbReference>
<organism evidence="6">
    <name type="scientific">Camponotus floridanus</name>
    <name type="common">Florida carpenter ant</name>
    <dbReference type="NCBI Taxonomy" id="104421"/>
    <lineage>
        <taxon>Eukaryota</taxon>
        <taxon>Metazoa</taxon>
        <taxon>Ecdysozoa</taxon>
        <taxon>Arthropoda</taxon>
        <taxon>Hexapoda</taxon>
        <taxon>Insecta</taxon>
        <taxon>Pterygota</taxon>
        <taxon>Neoptera</taxon>
        <taxon>Endopterygota</taxon>
        <taxon>Hymenoptera</taxon>
        <taxon>Apocrita</taxon>
        <taxon>Aculeata</taxon>
        <taxon>Formicoidea</taxon>
        <taxon>Formicidae</taxon>
        <taxon>Formicinae</taxon>
        <taxon>Camponotus</taxon>
    </lineage>
</organism>
<keyword evidence="2" id="KW-0285">Flavoprotein</keyword>
<dbReference type="EMBL" id="GL436992">
    <property type="protein sequence ID" value="EFN71294.1"/>
    <property type="molecule type" value="Genomic_DNA"/>
</dbReference>
<dbReference type="GO" id="GO:0016614">
    <property type="term" value="F:oxidoreductase activity, acting on CH-OH group of donors"/>
    <property type="evidence" value="ECO:0007669"/>
    <property type="project" value="InterPro"/>
</dbReference>
<feature type="domain" description="Glucose-methanol-choline oxidoreductase C-terminal" evidence="4">
    <location>
        <begin position="296"/>
        <end position="423"/>
    </location>
</feature>
<dbReference type="SUPFAM" id="SSF51905">
    <property type="entry name" value="FAD/NAD(P)-binding domain"/>
    <property type="match status" value="1"/>
</dbReference>
<comment type="cofactor">
    <cofactor evidence="2">
        <name>FAD</name>
        <dbReference type="ChEBI" id="CHEBI:57692"/>
    </cofactor>
</comment>
<gene>
    <name evidence="5" type="ORF">EAG_06361</name>
</gene>
<dbReference type="STRING" id="104421.E2A5J4"/>
<accession>E2A5J4</accession>
<dbReference type="PIRSF" id="PIRSF000137">
    <property type="entry name" value="Alcohol_oxidase"/>
    <property type="match status" value="1"/>
</dbReference>
<evidence type="ECO:0000313" key="5">
    <source>
        <dbReference type="EMBL" id="EFN71294.1"/>
    </source>
</evidence>
<keyword evidence="2" id="KW-0274">FAD</keyword>
<feature type="chain" id="PRO_5003156940" evidence="3">
    <location>
        <begin position="24"/>
        <end position="442"/>
    </location>
</feature>
<dbReference type="Gene3D" id="3.30.560.10">
    <property type="entry name" value="Glucose Oxidase, domain 3"/>
    <property type="match status" value="1"/>
</dbReference>
<comment type="similarity">
    <text evidence="1">Belongs to the GMC oxidoreductase family.</text>
</comment>
<evidence type="ECO:0000256" key="3">
    <source>
        <dbReference type="SAM" id="SignalP"/>
    </source>
</evidence>
<dbReference type="Pfam" id="PF05199">
    <property type="entry name" value="GMC_oxred_C"/>
    <property type="match status" value="1"/>
</dbReference>
<evidence type="ECO:0000313" key="6">
    <source>
        <dbReference type="Proteomes" id="UP000000311"/>
    </source>
</evidence>
<dbReference type="InParanoid" id="E2A5J4"/>
<dbReference type="Proteomes" id="UP000000311">
    <property type="component" value="Unassembled WGS sequence"/>
</dbReference>
<evidence type="ECO:0000259" key="4">
    <source>
        <dbReference type="Pfam" id="PF05199"/>
    </source>
</evidence>
<evidence type="ECO:0000256" key="2">
    <source>
        <dbReference type="PIRSR" id="PIRSR000137-2"/>
    </source>
</evidence>
<feature type="binding site" evidence="2">
    <location>
        <position position="163"/>
    </location>
    <ligand>
        <name>FAD</name>
        <dbReference type="ChEBI" id="CHEBI:57692"/>
    </ligand>
</feature>
<keyword evidence="6" id="KW-1185">Reference proteome</keyword>
<dbReference type="OMA" id="WECASRI"/>
<reference evidence="5 6" key="1">
    <citation type="journal article" date="2010" name="Science">
        <title>Genomic comparison of the ants Camponotus floridanus and Harpegnathos saltator.</title>
        <authorList>
            <person name="Bonasio R."/>
            <person name="Zhang G."/>
            <person name="Ye C."/>
            <person name="Mutti N.S."/>
            <person name="Fang X."/>
            <person name="Qin N."/>
            <person name="Donahue G."/>
            <person name="Yang P."/>
            <person name="Li Q."/>
            <person name="Li C."/>
            <person name="Zhang P."/>
            <person name="Huang Z."/>
            <person name="Berger S.L."/>
            <person name="Reinberg D."/>
            <person name="Wang J."/>
            <person name="Liebig J."/>
        </authorList>
    </citation>
    <scope>NUCLEOTIDE SEQUENCE [LARGE SCALE GENOMIC DNA]</scope>
    <source>
        <strain evidence="6">C129</strain>
    </source>
</reference>
<protein>
    <submittedName>
        <fullName evidence="5">Glucose dehydrogenase [acceptor]</fullName>
    </submittedName>
</protein>
<dbReference type="InterPro" id="IPR007867">
    <property type="entry name" value="GMC_OxRtase_C"/>
</dbReference>
<evidence type="ECO:0000256" key="1">
    <source>
        <dbReference type="ARBA" id="ARBA00010790"/>
    </source>
</evidence>
<dbReference type="PANTHER" id="PTHR11552">
    <property type="entry name" value="GLUCOSE-METHANOL-CHOLINE GMC OXIDOREDUCTASE"/>
    <property type="match status" value="1"/>
</dbReference>
<keyword evidence="3" id="KW-0732">Signal</keyword>
<dbReference type="InterPro" id="IPR012132">
    <property type="entry name" value="GMC_OxRdtase"/>
</dbReference>
<sequence>MLSKLRIVLSLLSIAAMIVPIQSNGQASSRRFRNLYSDDVNISNVTNVFRANVGLLNFLDQGQRYLNKELPDITPKFGDVYDFVVIGAGTAGAAIAARLSEISQVKVLLIEAGSNENLIMDIPVSAHFLQLSNDINWKYRTKPSNKYCLGMNDKSCNWAKGKVMGGSSVLNYMIATRGGAEDYDRWAKMGNEGWAYKDVLKYFKKLETIDIPELKSDTIYHGKKGPLNIAYPPFHTVLAEAFLKAGKELKYPTVDYNGKDIIGFSYLQSTIKNGMRMSSNRAYLYPIHDRKNLHVTQKSMIVPNYFNDVEDIETMIAGIKVAIKIGQTKAMQMFDSQLSNDTFPECEGYTYDSFAYWECAIRTISFTTYHYSGTCKMGPREDPTAVVDPKLKVIGVQGLRVADASIMPEIIAGHTNIPTYMIAEKLADMVKEEWGYLKKSQS</sequence>
<feature type="signal peptide" evidence="3">
    <location>
        <begin position="1"/>
        <end position="23"/>
    </location>
</feature>
<dbReference type="InterPro" id="IPR036188">
    <property type="entry name" value="FAD/NAD-bd_sf"/>
</dbReference>
<proteinExistence type="inferred from homology"/>
<dbReference type="PANTHER" id="PTHR11552:SF158">
    <property type="entry name" value="GH23626P-RELATED"/>
    <property type="match status" value="1"/>
</dbReference>